<protein>
    <recommendedName>
        <fullName evidence="4">Cytochrome-c oxidase</fullName>
    </recommendedName>
</protein>
<keyword evidence="1" id="KW-0472">Membrane</keyword>
<proteinExistence type="predicted"/>
<dbReference type="Gene3D" id="1.20.210.10">
    <property type="entry name" value="Cytochrome c oxidase-like, subunit I domain"/>
    <property type="match status" value="1"/>
</dbReference>
<sequence length="141" mass="15619">MSPIIRYFTIASLFYLVIGAGLGLVMALYPPSIGYLLLAHVHFLLLGFIAMMIYSVGYHVLPRFSGFKLYSELLITVQFYLTNIGLIGMAITWIILGNAVSGFYHILILGSFTSMEFIGICIFVFNNIMTLSGKGGKMTNQ</sequence>
<feature type="transmembrane region" description="Helical" evidence="1">
    <location>
        <begin position="7"/>
        <end position="29"/>
    </location>
</feature>
<accession>A0A520X9I3</accession>
<dbReference type="AlphaFoldDB" id="A0A520X9I3"/>
<dbReference type="InterPro" id="IPR036927">
    <property type="entry name" value="Cyt_c_oxase-like_su1_sf"/>
</dbReference>
<evidence type="ECO:0000313" key="3">
    <source>
        <dbReference type="Proteomes" id="UP000322454"/>
    </source>
</evidence>
<comment type="caution">
    <text evidence="2">The sequence shown here is derived from an EMBL/GenBank/DDBJ whole genome shotgun (WGS) entry which is preliminary data.</text>
</comment>
<keyword evidence="1" id="KW-1133">Transmembrane helix</keyword>
<feature type="transmembrane region" description="Helical" evidence="1">
    <location>
        <begin position="35"/>
        <end position="61"/>
    </location>
</feature>
<evidence type="ECO:0008006" key="4">
    <source>
        <dbReference type="Google" id="ProtNLM"/>
    </source>
</evidence>
<dbReference type="EMBL" id="SHMQ01000028">
    <property type="protein sequence ID" value="RZV37877.1"/>
    <property type="molecule type" value="Genomic_DNA"/>
</dbReference>
<evidence type="ECO:0000256" key="1">
    <source>
        <dbReference type="SAM" id="Phobius"/>
    </source>
</evidence>
<name>A0A520X9I3_9DELT</name>
<keyword evidence="1" id="KW-0812">Transmembrane</keyword>
<evidence type="ECO:0000313" key="2">
    <source>
        <dbReference type="EMBL" id="RZV37877.1"/>
    </source>
</evidence>
<dbReference type="SUPFAM" id="SSF81442">
    <property type="entry name" value="Cytochrome c oxidase subunit I-like"/>
    <property type="match status" value="1"/>
</dbReference>
<reference evidence="2 3" key="1">
    <citation type="submission" date="2019-01" db="EMBL/GenBank/DDBJ databases">
        <title>Insights into ecological role of a new deltaproteobacterial order Candidatus Sinidesulfobacterales (Sva0485) by metagenomics and metatranscriptomics.</title>
        <authorList>
            <person name="Tan S."/>
            <person name="Liu J."/>
            <person name="Fang Y."/>
            <person name="Hedlund B."/>
            <person name="Lian Z.-H."/>
            <person name="Huang L.-Y."/>
            <person name="Li J.-T."/>
            <person name="Huang L.-N."/>
            <person name="Li W.-J."/>
            <person name="Jiang H.-C."/>
            <person name="Dong H.-L."/>
            <person name="Shu W.-S."/>
        </authorList>
    </citation>
    <scope>NUCLEOTIDE SEQUENCE [LARGE SCALE GENOMIC DNA]</scope>
    <source>
        <strain evidence="2">AP4</strain>
    </source>
</reference>
<gene>
    <name evidence="2" type="ORF">EVJ48_08175</name>
</gene>
<feature type="transmembrane region" description="Helical" evidence="1">
    <location>
        <begin position="73"/>
        <end position="96"/>
    </location>
</feature>
<dbReference type="Proteomes" id="UP000322454">
    <property type="component" value="Unassembled WGS sequence"/>
</dbReference>
<organism evidence="2 3">
    <name type="scientific">Candidatus Acidulodesulfobacterium acidiphilum</name>
    <dbReference type="NCBI Taxonomy" id="2597224"/>
    <lineage>
        <taxon>Bacteria</taxon>
        <taxon>Deltaproteobacteria</taxon>
        <taxon>Candidatus Acidulodesulfobacterales</taxon>
        <taxon>Candidatus Acidulodesulfobacterium</taxon>
    </lineage>
</organism>
<feature type="transmembrane region" description="Helical" evidence="1">
    <location>
        <begin position="102"/>
        <end position="125"/>
    </location>
</feature>